<name>A0ABS6EZ96_9CLOT</name>
<gene>
    <name evidence="1" type="ORF">KQI89_03020</name>
</gene>
<evidence type="ECO:0000313" key="2">
    <source>
        <dbReference type="Proteomes" id="UP000736583"/>
    </source>
</evidence>
<reference evidence="1 2" key="1">
    <citation type="submission" date="2021-06" db="EMBL/GenBank/DDBJ databases">
        <authorList>
            <person name="Sun Q."/>
            <person name="Li D."/>
        </authorList>
    </citation>
    <scope>NUCLEOTIDE SEQUENCE [LARGE SCALE GENOMIC DNA]</scope>
    <source>
        <strain evidence="1 2">MSJ-4</strain>
    </source>
</reference>
<keyword evidence="2" id="KW-1185">Reference proteome</keyword>
<dbReference type="CDD" id="cd06192">
    <property type="entry name" value="DHOD_e_trans_like"/>
    <property type="match status" value="1"/>
</dbReference>
<dbReference type="InterPro" id="IPR050353">
    <property type="entry name" value="PyrK_electron_transfer"/>
</dbReference>
<proteinExistence type="predicted"/>
<evidence type="ECO:0000313" key="1">
    <source>
        <dbReference type="EMBL" id="MBU5590723.1"/>
    </source>
</evidence>
<protein>
    <submittedName>
        <fullName evidence="1">Sulfide/dihydroorotate dehydrogenase-like FAD/NAD-binding protein</fullName>
    </submittedName>
</protein>
<dbReference type="EMBL" id="JAHLQL010000001">
    <property type="protein sequence ID" value="MBU5590723.1"/>
    <property type="molecule type" value="Genomic_DNA"/>
</dbReference>
<comment type="caution">
    <text evidence="1">The sequence shown here is derived from an EMBL/GenBank/DDBJ whole genome shotgun (WGS) entry which is preliminary data.</text>
</comment>
<dbReference type="PIRSF" id="PIRSF006816">
    <property type="entry name" value="Cyc3_hyd_g"/>
    <property type="match status" value="1"/>
</dbReference>
<organism evidence="1 2">
    <name type="scientific">Clostridium simiarum</name>
    <dbReference type="NCBI Taxonomy" id="2841506"/>
    <lineage>
        <taxon>Bacteria</taxon>
        <taxon>Bacillati</taxon>
        <taxon>Bacillota</taxon>
        <taxon>Clostridia</taxon>
        <taxon>Eubacteriales</taxon>
        <taxon>Clostridiaceae</taxon>
        <taxon>Clostridium</taxon>
    </lineage>
</organism>
<sequence length="301" mass="34258">MICSQLSGKSFCDCINWKGVCIYQEYHNNENKIKPGRKEILCKILNKTYLEPDVISMTILIPHKLAQDLYAVGSYVFMRNPESISYYDVPISVMDVNLEENTITLVIEIKGVKTKSIEKLCEDEKIVLRGPYWNGVFGIKNIYNAKEGNSIVISRGIGMAPMIPVIRKLYSNGNKITLILDKGGYKNNFVEEELKKYDVSLIECDVLEGGELTEDIKNILDNLIKDKDINLIHCSGADILIFKIVEFNNKRVKLSCCNNAKMCCGEGVCGSCSHRYKGHKQKRFCKIQTEPENIFEGRRFI</sequence>
<accession>A0ABS6EZ96</accession>
<dbReference type="PANTHER" id="PTHR43513">
    <property type="entry name" value="DIHYDROOROTATE DEHYDROGENASE B (NAD(+)), ELECTRON TRANSFER SUBUNIT"/>
    <property type="match status" value="1"/>
</dbReference>
<dbReference type="NCBIfam" id="NF004470">
    <property type="entry name" value="PRK05802.1"/>
    <property type="match status" value="1"/>
</dbReference>
<dbReference type="InterPro" id="IPR012165">
    <property type="entry name" value="Cyt_c3_hydrogenase_gsu"/>
</dbReference>
<dbReference type="PANTHER" id="PTHR43513:SF3">
    <property type="entry name" value="DIHYDROOROTATE DEHYDROGENASE B (NAD(+)), ELECTRON TRANSFER SUBUNIT-RELATED"/>
    <property type="match status" value="1"/>
</dbReference>
<dbReference type="Proteomes" id="UP000736583">
    <property type="component" value="Unassembled WGS sequence"/>
</dbReference>